<protein>
    <submittedName>
        <fullName evidence="1">Uncharacterized protein</fullName>
    </submittedName>
</protein>
<dbReference type="Gene3D" id="3.40.50.12780">
    <property type="entry name" value="N-terminal domain of ligase-like"/>
    <property type="match status" value="1"/>
</dbReference>
<dbReference type="InterPro" id="IPR042099">
    <property type="entry name" value="ANL_N_sf"/>
</dbReference>
<dbReference type="AlphaFoldDB" id="A0ABD1N6U7"/>
<dbReference type="PANTHER" id="PTHR44378">
    <property type="entry name" value="ACYL-ACTIVATING ENZYME 17, PEROXISOMAL-RELATED"/>
    <property type="match status" value="1"/>
</dbReference>
<proteinExistence type="predicted"/>
<dbReference type="Gene3D" id="3.30.300.30">
    <property type="match status" value="1"/>
</dbReference>
<dbReference type="EMBL" id="JBGMDY010000002">
    <property type="protein sequence ID" value="KAL2343323.1"/>
    <property type="molecule type" value="Genomic_DNA"/>
</dbReference>
<dbReference type="PANTHER" id="PTHR44378:SF1">
    <property type="entry name" value="ACYL-ACTIVATING ENZYME 18, PEROXISOMAL-RELATED"/>
    <property type="match status" value="1"/>
</dbReference>
<gene>
    <name evidence="1" type="ORF">Fmac_004608</name>
</gene>
<evidence type="ECO:0000313" key="2">
    <source>
        <dbReference type="Proteomes" id="UP001603857"/>
    </source>
</evidence>
<dbReference type="InterPro" id="IPR045851">
    <property type="entry name" value="AMP-bd_C_sf"/>
</dbReference>
<keyword evidence="2" id="KW-1185">Reference proteome</keyword>
<dbReference type="Proteomes" id="UP001603857">
    <property type="component" value="Unassembled WGS sequence"/>
</dbReference>
<sequence length="318" mass="34842">MGPTLIYSCFLSGATLAVYHGSPLGRGFGKFVQDAGVTILGTVPSLVKTWKSTQCMEGLDWTKIKIFCTTGETSNVDDDLWLSSKSYYKPVIECCGGTELASSYIMGSPLQPQAFGAFSTPSMTTGFVILDENGVPYPEDVSCIGEVGLFPLYMGATDRLLNADNEEVYFKGMPIYKGKVLRRHGDILKRTVEGYFVVQGRADDTMNLGGIKTSSVEIERVCDAADECILETAAVSVAPSNGGPEQLIIFVVLKKGYNSDAETLKRKFSKAIQSNLNPLFKVNLVKIVPVFPRTASNKILRRVLRDQMKRELSIQSRL</sequence>
<reference evidence="1 2" key="1">
    <citation type="submission" date="2024-08" db="EMBL/GenBank/DDBJ databases">
        <title>Insights into the chromosomal genome structure of Flemingia macrophylla.</title>
        <authorList>
            <person name="Ding Y."/>
            <person name="Zhao Y."/>
            <person name="Bi W."/>
            <person name="Wu M."/>
            <person name="Zhao G."/>
            <person name="Gong Y."/>
            <person name="Li W."/>
            <person name="Zhang P."/>
        </authorList>
    </citation>
    <scope>NUCLEOTIDE SEQUENCE [LARGE SCALE GENOMIC DNA]</scope>
    <source>
        <strain evidence="1">DYQJB</strain>
        <tissue evidence="1">Leaf</tissue>
    </source>
</reference>
<comment type="caution">
    <text evidence="1">The sequence shown here is derived from an EMBL/GenBank/DDBJ whole genome shotgun (WGS) entry which is preliminary data.</text>
</comment>
<evidence type="ECO:0000313" key="1">
    <source>
        <dbReference type="EMBL" id="KAL2343323.1"/>
    </source>
</evidence>
<name>A0ABD1N6U7_9FABA</name>
<organism evidence="1 2">
    <name type="scientific">Flemingia macrophylla</name>
    <dbReference type="NCBI Taxonomy" id="520843"/>
    <lineage>
        <taxon>Eukaryota</taxon>
        <taxon>Viridiplantae</taxon>
        <taxon>Streptophyta</taxon>
        <taxon>Embryophyta</taxon>
        <taxon>Tracheophyta</taxon>
        <taxon>Spermatophyta</taxon>
        <taxon>Magnoliopsida</taxon>
        <taxon>eudicotyledons</taxon>
        <taxon>Gunneridae</taxon>
        <taxon>Pentapetalae</taxon>
        <taxon>rosids</taxon>
        <taxon>fabids</taxon>
        <taxon>Fabales</taxon>
        <taxon>Fabaceae</taxon>
        <taxon>Papilionoideae</taxon>
        <taxon>50 kb inversion clade</taxon>
        <taxon>NPAAA clade</taxon>
        <taxon>indigoferoid/millettioid clade</taxon>
        <taxon>Phaseoleae</taxon>
        <taxon>Flemingia</taxon>
    </lineage>
</organism>
<accession>A0ABD1N6U7</accession>
<dbReference type="SUPFAM" id="SSF56801">
    <property type="entry name" value="Acetyl-CoA synthetase-like"/>
    <property type="match status" value="1"/>
</dbReference>